<evidence type="ECO:0000313" key="8">
    <source>
        <dbReference type="Proteomes" id="UP000694865"/>
    </source>
</evidence>
<feature type="disulfide bond" evidence="5">
    <location>
        <begin position="262"/>
        <end position="272"/>
    </location>
</feature>
<keyword evidence="6" id="KW-0472">Membrane</keyword>
<keyword evidence="4" id="KW-0325">Glycoprotein</keyword>
<dbReference type="Gene3D" id="3.10.250.10">
    <property type="entry name" value="SRCR-like domain"/>
    <property type="match status" value="3"/>
</dbReference>
<evidence type="ECO:0000259" key="7">
    <source>
        <dbReference type="PROSITE" id="PS50287"/>
    </source>
</evidence>
<evidence type="ECO:0000256" key="6">
    <source>
        <dbReference type="SAM" id="Phobius"/>
    </source>
</evidence>
<feature type="domain" description="SRCR" evidence="7">
    <location>
        <begin position="187"/>
        <end position="291"/>
    </location>
</feature>
<dbReference type="GeneID" id="102800550"/>
<dbReference type="PANTHER" id="PTHR19331">
    <property type="entry name" value="SCAVENGER RECEPTOR DOMAIN-CONTAINING"/>
    <property type="match status" value="1"/>
</dbReference>
<dbReference type="InterPro" id="IPR001190">
    <property type="entry name" value="SRCR"/>
</dbReference>
<dbReference type="PANTHER" id="PTHR19331:SF465">
    <property type="entry name" value="EGG PEPTIDE SPERACT RECEPTOR"/>
    <property type="match status" value="1"/>
</dbReference>
<organism evidence="8 9">
    <name type="scientific">Saccoglossus kowalevskii</name>
    <name type="common">Acorn worm</name>
    <dbReference type="NCBI Taxonomy" id="10224"/>
    <lineage>
        <taxon>Eukaryota</taxon>
        <taxon>Metazoa</taxon>
        <taxon>Hemichordata</taxon>
        <taxon>Enteropneusta</taxon>
        <taxon>Harrimaniidae</taxon>
        <taxon>Saccoglossus</taxon>
    </lineage>
</organism>
<accession>A0ABM0MGN6</accession>
<gene>
    <name evidence="9" type="primary">LOC102800550</name>
</gene>
<feature type="transmembrane region" description="Helical" evidence="6">
    <location>
        <begin position="23"/>
        <end position="49"/>
    </location>
</feature>
<keyword evidence="3 5" id="KW-1015">Disulfide bond</keyword>
<name>A0ABM0MGN6_SACKO</name>
<dbReference type="PROSITE" id="PS50287">
    <property type="entry name" value="SRCR_2"/>
    <property type="match status" value="3"/>
</dbReference>
<feature type="disulfide bond" evidence="5">
    <location>
        <begin position="379"/>
        <end position="389"/>
    </location>
</feature>
<evidence type="ECO:0000256" key="5">
    <source>
        <dbReference type="PROSITE-ProRule" id="PRU00196"/>
    </source>
</evidence>
<dbReference type="SMART" id="SM00202">
    <property type="entry name" value="SR"/>
    <property type="match status" value="2"/>
</dbReference>
<evidence type="ECO:0000313" key="9">
    <source>
        <dbReference type="RefSeq" id="XP_006819177.1"/>
    </source>
</evidence>
<evidence type="ECO:0000256" key="2">
    <source>
        <dbReference type="ARBA" id="ARBA00022737"/>
    </source>
</evidence>
<dbReference type="Proteomes" id="UP000694865">
    <property type="component" value="Unplaced"/>
</dbReference>
<comment type="caution">
    <text evidence="5">Lacks conserved residue(s) required for the propagation of feature annotation.</text>
</comment>
<dbReference type="RefSeq" id="XP_006819177.1">
    <property type="nucleotide sequence ID" value="XM_006819114.1"/>
</dbReference>
<feature type="domain" description="SRCR" evidence="7">
    <location>
        <begin position="76"/>
        <end position="179"/>
    </location>
</feature>
<protein>
    <submittedName>
        <fullName evidence="9">Neurotrypsin-like</fullName>
    </submittedName>
</protein>
<keyword evidence="2" id="KW-0677">Repeat</keyword>
<reference evidence="9" key="1">
    <citation type="submission" date="2025-08" db="UniProtKB">
        <authorList>
            <consortium name="RefSeq"/>
        </authorList>
    </citation>
    <scope>IDENTIFICATION</scope>
    <source>
        <tissue evidence="9">Testes</tissue>
    </source>
</reference>
<feature type="domain" description="SRCR" evidence="7">
    <location>
        <begin position="299"/>
        <end position="414"/>
    </location>
</feature>
<evidence type="ECO:0000256" key="1">
    <source>
        <dbReference type="ARBA" id="ARBA00022729"/>
    </source>
</evidence>
<keyword evidence="6" id="KW-0812">Transmembrane</keyword>
<dbReference type="InterPro" id="IPR036772">
    <property type="entry name" value="SRCR-like_dom_sf"/>
</dbReference>
<evidence type="ECO:0000256" key="4">
    <source>
        <dbReference type="ARBA" id="ARBA00023180"/>
    </source>
</evidence>
<keyword evidence="8" id="KW-1185">Reference proteome</keyword>
<keyword evidence="6" id="KW-1133">Transmembrane helix</keyword>
<feature type="disulfide bond" evidence="5">
    <location>
        <begin position="148"/>
        <end position="158"/>
    </location>
</feature>
<sequence>MDVHCNSDLSPAARQISYSGGRLMLIAVAVIVLTVCVIAIVAVVAVVVLGEYDVNELLEVSTVGQMTPQTVPWKSLRLVDGNEIEGSVEVWAYNEWLSLCGTKGHFKHVEAVVICRHIGIRGGASPRYNSHFGPGKSNASVVMRSLLCNGDETAIEQCEYSISKDVSCRQTSTIGVVCGIRNNSLRVRLHGGVLPREGHVQVTLNGASWDTLLVQGWYESYNVFRYFSTAAIACKQLGYSGVVQHILEPNVPKSQRLRVLSCYGSESSLAECLDEGYTDLLMRFPMVVKCDNRIQKFELSLPSGIVAREGVVEIHVNEVGGALCFHKHVMKNPTSVPDVLCRQLGFSGNSSKSSLLYFNQNVQSNDLLVMMILVESWSCIGSESSIMECRTSGYLQGTQGEWNYPCTLPTLMCR</sequence>
<dbReference type="Pfam" id="PF00530">
    <property type="entry name" value="SRCR"/>
    <property type="match status" value="3"/>
</dbReference>
<proteinExistence type="predicted"/>
<keyword evidence="1" id="KW-0732">Signal</keyword>
<dbReference type="SUPFAM" id="SSF56487">
    <property type="entry name" value="SRCR-like"/>
    <property type="match status" value="3"/>
</dbReference>
<evidence type="ECO:0000256" key="3">
    <source>
        <dbReference type="ARBA" id="ARBA00023157"/>
    </source>
</evidence>